<evidence type="ECO:0000256" key="1">
    <source>
        <dbReference type="SAM" id="MobiDB-lite"/>
    </source>
</evidence>
<dbReference type="AlphaFoldDB" id="A0A1J9P2T9"/>
<evidence type="ECO:0000313" key="4">
    <source>
        <dbReference type="Proteomes" id="UP000182235"/>
    </source>
</evidence>
<feature type="transmembrane region" description="Helical" evidence="2">
    <location>
        <begin position="177"/>
        <end position="199"/>
    </location>
</feature>
<dbReference type="OrthoDB" id="4187695at2759"/>
<proteinExistence type="predicted"/>
<gene>
    <name evidence="3" type="ORF">AJ78_08081</name>
</gene>
<feature type="compositionally biased region" description="Pro residues" evidence="1">
    <location>
        <begin position="276"/>
        <end position="294"/>
    </location>
</feature>
<evidence type="ECO:0000313" key="3">
    <source>
        <dbReference type="EMBL" id="OJD11081.1"/>
    </source>
</evidence>
<name>A0A1J9P2T9_9EURO</name>
<dbReference type="VEuPathDB" id="FungiDB:AJ78_08081"/>
<accession>A0A1J9P2T9</accession>
<keyword evidence="4" id="KW-1185">Reference proteome</keyword>
<organism evidence="3 4">
    <name type="scientific">Emergomyces pasteurianus Ep9510</name>
    <dbReference type="NCBI Taxonomy" id="1447872"/>
    <lineage>
        <taxon>Eukaryota</taxon>
        <taxon>Fungi</taxon>
        <taxon>Dikarya</taxon>
        <taxon>Ascomycota</taxon>
        <taxon>Pezizomycotina</taxon>
        <taxon>Eurotiomycetes</taxon>
        <taxon>Eurotiomycetidae</taxon>
        <taxon>Onygenales</taxon>
        <taxon>Ajellomycetaceae</taxon>
        <taxon>Emergomyces</taxon>
    </lineage>
</organism>
<protein>
    <submittedName>
        <fullName evidence="3">Uncharacterized protein</fullName>
    </submittedName>
</protein>
<evidence type="ECO:0000256" key="2">
    <source>
        <dbReference type="SAM" id="Phobius"/>
    </source>
</evidence>
<dbReference type="EMBL" id="LGRN01000618">
    <property type="protein sequence ID" value="OJD11081.1"/>
    <property type="molecule type" value="Genomic_DNA"/>
</dbReference>
<feature type="region of interest" description="Disordered" evidence="1">
    <location>
        <begin position="250"/>
        <end position="294"/>
    </location>
</feature>
<keyword evidence="2" id="KW-0472">Membrane</keyword>
<keyword evidence="2" id="KW-1133">Transmembrane helix</keyword>
<comment type="caution">
    <text evidence="3">The sequence shown here is derived from an EMBL/GenBank/DDBJ whole genome shotgun (WGS) entry which is preliminary data.</text>
</comment>
<dbReference type="Proteomes" id="UP000182235">
    <property type="component" value="Unassembled WGS sequence"/>
</dbReference>
<sequence>MLTAPAFTSAFARFRSQSKLRVSVGEGWPCSIKTENSYVSVFKCEKDICLSDPVLKNAGCCEPDGCSWSRSCIPHGSVEGHSSNGLSDTVLHCSDPARKYCQFATFRKEPAPESGYSMVTCTSNPHQPNLSVDLLPANPGSIVSQARENDYSYQLRMRAMVHKFSKRETSSVNSRTVSIIGALVGFWLFVFLICCAIGARNKRPENVEVTAPTAVATNTTSIYVMPPLPQQPGIQSPPLAYTYPPGPAQDGQTQTIYIQGPPPPGAQLIQLTQSPGPIPQPHPSYPQPPPAYHK</sequence>
<reference evidence="3 4" key="1">
    <citation type="submission" date="2015-07" db="EMBL/GenBank/DDBJ databases">
        <title>Emmonsia species relationships and genome sequence.</title>
        <authorList>
            <consortium name="The Broad Institute Genomics Platform"/>
            <person name="Cuomo C.A."/>
            <person name="Munoz J.F."/>
            <person name="Imamovic A."/>
            <person name="Priest M.E."/>
            <person name="Young S."/>
            <person name="Clay O.K."/>
            <person name="McEwen J.G."/>
        </authorList>
    </citation>
    <scope>NUCLEOTIDE SEQUENCE [LARGE SCALE GENOMIC DNA]</scope>
    <source>
        <strain evidence="3 4">UAMH 9510</strain>
    </source>
</reference>
<keyword evidence="2" id="KW-0812">Transmembrane</keyword>